<reference evidence="1" key="1">
    <citation type="submission" date="2023-03" db="EMBL/GenBank/DDBJ databases">
        <title>Chromosome-scale reference genome and RAD-based genetic map of yellow starthistle (Centaurea solstitialis) reveal putative structural variation and QTLs associated with invader traits.</title>
        <authorList>
            <person name="Reatini B."/>
            <person name="Cang F.A."/>
            <person name="Jiang Q."/>
            <person name="Mckibben M.T.W."/>
            <person name="Barker M.S."/>
            <person name="Rieseberg L.H."/>
            <person name="Dlugosch K.M."/>
        </authorList>
    </citation>
    <scope>NUCLEOTIDE SEQUENCE</scope>
    <source>
        <strain evidence="1">CAN-66</strain>
        <tissue evidence="1">Leaf</tissue>
    </source>
</reference>
<dbReference type="AlphaFoldDB" id="A0AA38T0Z5"/>
<sequence length="95" mass="11217">MAAWQVVRPYKCVCKQLRSLLTTPVFNKMRLHHVNNQNHHKQLFVPTTRTCKYFQTINCENLRLVYPPTALCLSKPTITQWRFMFTKSIHNGGIQ</sequence>
<accession>A0AA38T0Z5</accession>
<keyword evidence="2" id="KW-1185">Reference proteome</keyword>
<protein>
    <submittedName>
        <fullName evidence="1">Uncharacterized protein</fullName>
    </submittedName>
</protein>
<organism evidence="1 2">
    <name type="scientific">Centaurea solstitialis</name>
    <name type="common">yellow star-thistle</name>
    <dbReference type="NCBI Taxonomy" id="347529"/>
    <lineage>
        <taxon>Eukaryota</taxon>
        <taxon>Viridiplantae</taxon>
        <taxon>Streptophyta</taxon>
        <taxon>Embryophyta</taxon>
        <taxon>Tracheophyta</taxon>
        <taxon>Spermatophyta</taxon>
        <taxon>Magnoliopsida</taxon>
        <taxon>eudicotyledons</taxon>
        <taxon>Gunneridae</taxon>
        <taxon>Pentapetalae</taxon>
        <taxon>asterids</taxon>
        <taxon>campanulids</taxon>
        <taxon>Asterales</taxon>
        <taxon>Asteraceae</taxon>
        <taxon>Carduoideae</taxon>
        <taxon>Cardueae</taxon>
        <taxon>Centaureinae</taxon>
        <taxon>Centaurea</taxon>
    </lineage>
</organism>
<gene>
    <name evidence="1" type="ORF">OSB04_028659</name>
</gene>
<dbReference type="EMBL" id="JARYMX010000007">
    <property type="protein sequence ID" value="KAJ9542153.1"/>
    <property type="molecule type" value="Genomic_DNA"/>
</dbReference>
<evidence type="ECO:0000313" key="1">
    <source>
        <dbReference type="EMBL" id="KAJ9542153.1"/>
    </source>
</evidence>
<comment type="caution">
    <text evidence="1">The sequence shown here is derived from an EMBL/GenBank/DDBJ whole genome shotgun (WGS) entry which is preliminary data.</text>
</comment>
<proteinExistence type="predicted"/>
<dbReference type="Proteomes" id="UP001172457">
    <property type="component" value="Chromosome 7"/>
</dbReference>
<name>A0AA38T0Z5_9ASTR</name>
<evidence type="ECO:0000313" key="2">
    <source>
        <dbReference type="Proteomes" id="UP001172457"/>
    </source>
</evidence>